<proteinExistence type="predicted"/>
<comment type="caution">
    <text evidence="1">The sequence shown here is derived from an EMBL/GenBank/DDBJ whole genome shotgun (WGS) entry which is preliminary data.</text>
</comment>
<dbReference type="CDD" id="cd21037">
    <property type="entry name" value="MLKL_NTD"/>
    <property type="match status" value="1"/>
</dbReference>
<dbReference type="InterPro" id="IPR059179">
    <property type="entry name" value="MLKL-like_MCAfunc"/>
</dbReference>
<gene>
    <name evidence="1" type="ORF">DFH08DRAFT_126275</name>
</gene>
<dbReference type="InterPro" id="IPR036537">
    <property type="entry name" value="Adaptor_Cbl_N_dom_sf"/>
</dbReference>
<name>A0AAD7ETP5_9AGAR</name>
<dbReference type="Gene3D" id="1.20.930.20">
    <property type="entry name" value="Adaptor protein Cbl, N-terminal domain"/>
    <property type="match status" value="1"/>
</dbReference>
<accession>A0AAD7ETP5</accession>
<reference evidence="1" key="1">
    <citation type="submission" date="2023-03" db="EMBL/GenBank/DDBJ databases">
        <title>Massive genome expansion in bonnet fungi (Mycena s.s.) driven by repeated elements and novel gene families across ecological guilds.</title>
        <authorList>
            <consortium name="Lawrence Berkeley National Laboratory"/>
            <person name="Harder C.B."/>
            <person name="Miyauchi S."/>
            <person name="Viragh M."/>
            <person name="Kuo A."/>
            <person name="Thoen E."/>
            <person name="Andreopoulos B."/>
            <person name="Lu D."/>
            <person name="Skrede I."/>
            <person name="Drula E."/>
            <person name="Henrissat B."/>
            <person name="Morin E."/>
            <person name="Kohler A."/>
            <person name="Barry K."/>
            <person name="LaButti K."/>
            <person name="Morin E."/>
            <person name="Salamov A."/>
            <person name="Lipzen A."/>
            <person name="Mereny Z."/>
            <person name="Hegedus B."/>
            <person name="Baldrian P."/>
            <person name="Stursova M."/>
            <person name="Weitz H."/>
            <person name="Taylor A."/>
            <person name="Grigoriev I.V."/>
            <person name="Nagy L.G."/>
            <person name="Martin F."/>
            <person name="Kauserud H."/>
        </authorList>
    </citation>
    <scope>NUCLEOTIDE SEQUENCE</scope>
    <source>
        <strain evidence="1">CBHHK002</strain>
    </source>
</reference>
<dbReference type="EMBL" id="JARIHO010000015">
    <property type="protein sequence ID" value="KAJ7349961.1"/>
    <property type="molecule type" value="Genomic_DNA"/>
</dbReference>
<dbReference type="GO" id="GO:0007166">
    <property type="term" value="P:cell surface receptor signaling pathway"/>
    <property type="evidence" value="ECO:0007669"/>
    <property type="project" value="InterPro"/>
</dbReference>
<dbReference type="Proteomes" id="UP001218218">
    <property type="component" value="Unassembled WGS sequence"/>
</dbReference>
<protein>
    <submittedName>
        <fullName evidence="1">Uncharacterized protein</fullName>
    </submittedName>
</protein>
<evidence type="ECO:0000313" key="2">
    <source>
        <dbReference type="Proteomes" id="UP001218218"/>
    </source>
</evidence>
<organism evidence="1 2">
    <name type="scientific">Mycena albidolilacea</name>
    <dbReference type="NCBI Taxonomy" id="1033008"/>
    <lineage>
        <taxon>Eukaryota</taxon>
        <taxon>Fungi</taxon>
        <taxon>Dikarya</taxon>
        <taxon>Basidiomycota</taxon>
        <taxon>Agaricomycotina</taxon>
        <taxon>Agaricomycetes</taxon>
        <taxon>Agaricomycetidae</taxon>
        <taxon>Agaricales</taxon>
        <taxon>Marasmiineae</taxon>
        <taxon>Mycenaceae</taxon>
        <taxon>Mycena</taxon>
    </lineage>
</organism>
<sequence length="326" mass="37011">MSAAGDVLRAVQAASSPFPPLEAALGLVSYIDQSITQFKSNKNEIKAIGGYSKELSQQLKRHKPAHPTAGATQDFCKVIGNIHAYVKEVSKMHALLQYFQRRPITDRLQDYRNQLREQFEIFSIASDIDIQEAQRAAEDARQADTEAMQQQLCKISVQITTSNTGVSQFAKDYGLSKIHPSVGHVLHELEKVPQEERTAEETTVLKESLELSKILVKSDYRWFSETFNATENSEFDIKDILAIGIVDCVRKLIDARLLSSRTKAEINHERNDMEKVTILFRSLNARSRDAPFIRSFQRAIYNDPEMRAVLNESLKLTFEGEQEEDM</sequence>
<dbReference type="AlphaFoldDB" id="A0AAD7ETP5"/>
<evidence type="ECO:0000313" key="1">
    <source>
        <dbReference type="EMBL" id="KAJ7349961.1"/>
    </source>
</evidence>
<keyword evidence="2" id="KW-1185">Reference proteome</keyword>